<evidence type="ECO:0000313" key="3">
    <source>
        <dbReference type="EMBL" id="KAJ5211107.1"/>
    </source>
</evidence>
<organism evidence="3 4">
    <name type="scientific">Penicillium cf. griseofulvum</name>
    <dbReference type="NCBI Taxonomy" id="2972120"/>
    <lineage>
        <taxon>Eukaryota</taxon>
        <taxon>Fungi</taxon>
        <taxon>Dikarya</taxon>
        <taxon>Ascomycota</taxon>
        <taxon>Pezizomycotina</taxon>
        <taxon>Eurotiomycetes</taxon>
        <taxon>Eurotiomycetidae</taxon>
        <taxon>Eurotiales</taxon>
        <taxon>Aspergillaceae</taxon>
        <taxon>Penicillium</taxon>
    </lineage>
</organism>
<gene>
    <name evidence="3" type="ORF">N7472_001246</name>
</gene>
<feature type="coiled-coil region" evidence="1">
    <location>
        <begin position="59"/>
        <end position="95"/>
    </location>
</feature>
<evidence type="ECO:0000313" key="4">
    <source>
        <dbReference type="Proteomes" id="UP001150879"/>
    </source>
</evidence>
<accession>A0A9W9N0U4</accession>
<keyword evidence="1" id="KW-0175">Coiled coil</keyword>
<feature type="compositionally biased region" description="Polar residues" evidence="2">
    <location>
        <begin position="173"/>
        <end position="185"/>
    </location>
</feature>
<feature type="region of interest" description="Disordered" evidence="2">
    <location>
        <begin position="161"/>
        <end position="191"/>
    </location>
</feature>
<protein>
    <submittedName>
        <fullName evidence="3">Uncharacterized protein</fullName>
    </submittedName>
</protein>
<dbReference type="Proteomes" id="UP001150879">
    <property type="component" value="Unassembled WGS sequence"/>
</dbReference>
<dbReference type="AlphaFoldDB" id="A0A9W9N0U4"/>
<reference evidence="3" key="2">
    <citation type="journal article" date="2023" name="IMA Fungus">
        <title>Comparative genomic study of the Penicillium genus elucidates a diverse pangenome and 15 lateral gene transfer events.</title>
        <authorList>
            <person name="Petersen C."/>
            <person name="Sorensen T."/>
            <person name="Nielsen M.R."/>
            <person name="Sondergaard T.E."/>
            <person name="Sorensen J.L."/>
            <person name="Fitzpatrick D.A."/>
            <person name="Frisvad J.C."/>
            <person name="Nielsen K.L."/>
        </authorList>
    </citation>
    <scope>NUCLEOTIDE SEQUENCE</scope>
    <source>
        <strain evidence="3">IBT 16849</strain>
    </source>
</reference>
<name>A0A9W9N0U4_9EURO</name>
<evidence type="ECO:0000256" key="1">
    <source>
        <dbReference type="SAM" id="Coils"/>
    </source>
</evidence>
<keyword evidence="4" id="KW-1185">Reference proteome</keyword>
<evidence type="ECO:0000256" key="2">
    <source>
        <dbReference type="SAM" id="MobiDB-lite"/>
    </source>
</evidence>
<sequence>MRDTLARSVHTEQKLSIEGLENTSMAKIKAPVITPELAMPEKCLASLEPRTDMDKGLWRDGIENRIRNLEERLWRSELQQQQDIVQERTTSLEEQVSMRDFVQQHSRLKERLAMHEKLLEISNQLINKQQEHIQYMGEAQAITNRKLALTTQMLPQPKQFVQQPQVEEPEGRLSNSGGVNKSTDASGYVFV</sequence>
<proteinExistence type="predicted"/>
<dbReference type="EMBL" id="JAPQKP010000001">
    <property type="protein sequence ID" value="KAJ5211107.1"/>
    <property type="molecule type" value="Genomic_DNA"/>
</dbReference>
<dbReference type="OrthoDB" id="4324196at2759"/>
<comment type="caution">
    <text evidence="3">The sequence shown here is derived from an EMBL/GenBank/DDBJ whole genome shotgun (WGS) entry which is preliminary data.</text>
</comment>
<reference evidence="3" key="1">
    <citation type="submission" date="2022-11" db="EMBL/GenBank/DDBJ databases">
        <authorList>
            <person name="Petersen C."/>
        </authorList>
    </citation>
    <scope>NUCLEOTIDE SEQUENCE</scope>
    <source>
        <strain evidence="3">IBT 16849</strain>
    </source>
</reference>